<reference evidence="5 6" key="1">
    <citation type="journal article" date="2015" name="G3 (Bethesda)">
        <title>Insights into Ongoing Evolution of the Hexachlorocyclohexane Catabolic Pathway from Comparative Genomics of Ten Sphingomonadaceae Strains.</title>
        <authorList>
            <person name="Pearce S.L."/>
            <person name="Oakeshott J.G."/>
            <person name="Pandey G."/>
        </authorList>
    </citation>
    <scope>NUCLEOTIDE SEQUENCE [LARGE SCALE GENOMIC DNA]</scope>
    <source>
        <strain evidence="5 6">LL01</strain>
    </source>
</reference>
<keyword evidence="1" id="KW-0805">Transcription regulation</keyword>
<comment type="caution">
    <text evidence="5">The sequence shown here is derived from an EMBL/GenBank/DDBJ whole genome shotgun (WGS) entry which is preliminary data.</text>
</comment>
<evidence type="ECO:0000313" key="5">
    <source>
        <dbReference type="EMBL" id="KMS58589.1"/>
    </source>
</evidence>
<evidence type="ECO:0000256" key="3">
    <source>
        <dbReference type="ARBA" id="ARBA00023163"/>
    </source>
</evidence>
<accession>A0A0J7Y432</accession>
<keyword evidence="2" id="KW-0238">DNA-binding</keyword>
<dbReference type="SUPFAM" id="SSF51306">
    <property type="entry name" value="LexA/Signal peptidase"/>
    <property type="match status" value="1"/>
</dbReference>
<gene>
    <name evidence="5" type="ORF">V473_10940</name>
</gene>
<keyword evidence="6" id="KW-1185">Reference proteome</keyword>
<dbReference type="InterPro" id="IPR036286">
    <property type="entry name" value="LexA/Signal_pep-like_sf"/>
</dbReference>
<dbReference type="PANTHER" id="PTHR40661:SF3">
    <property type="entry name" value="FELS-1 PROPHAGE TRANSCRIPTIONAL REGULATOR"/>
    <property type="match status" value="1"/>
</dbReference>
<dbReference type="PANTHER" id="PTHR40661">
    <property type="match status" value="1"/>
</dbReference>
<dbReference type="InterPro" id="IPR039418">
    <property type="entry name" value="LexA-like"/>
</dbReference>
<dbReference type="AlphaFoldDB" id="A0A0J7Y432"/>
<evidence type="ECO:0000256" key="2">
    <source>
        <dbReference type="ARBA" id="ARBA00023125"/>
    </source>
</evidence>
<name>A0A0J7Y432_9SPHN</name>
<dbReference type="Gene3D" id="2.10.109.10">
    <property type="entry name" value="Umud Fragment, subunit A"/>
    <property type="match status" value="1"/>
</dbReference>
<dbReference type="PATRIC" id="fig|1420583.3.peg.2202"/>
<organism evidence="5 6">
    <name type="scientific">Sphingobium cupriresistens LL01</name>
    <dbReference type="NCBI Taxonomy" id="1420583"/>
    <lineage>
        <taxon>Bacteria</taxon>
        <taxon>Pseudomonadati</taxon>
        <taxon>Pseudomonadota</taxon>
        <taxon>Alphaproteobacteria</taxon>
        <taxon>Sphingomonadales</taxon>
        <taxon>Sphingomonadaceae</taxon>
        <taxon>Sphingobium</taxon>
    </lineage>
</organism>
<dbReference type="Proteomes" id="UP000052232">
    <property type="component" value="Unassembled WGS sequence"/>
</dbReference>
<feature type="domain" description="Peptidase S24/S26A/S26B/S26C" evidence="4">
    <location>
        <begin position="111"/>
        <end position="214"/>
    </location>
</feature>
<evidence type="ECO:0000259" key="4">
    <source>
        <dbReference type="Pfam" id="PF00717"/>
    </source>
</evidence>
<dbReference type="EMBL" id="JACT01000001">
    <property type="protein sequence ID" value="KMS58589.1"/>
    <property type="molecule type" value="Genomic_DNA"/>
</dbReference>
<dbReference type="STRING" id="1420583.V473_10940"/>
<proteinExistence type="predicted"/>
<dbReference type="Pfam" id="PF00717">
    <property type="entry name" value="Peptidase_S24"/>
    <property type="match status" value="1"/>
</dbReference>
<dbReference type="CDD" id="cd06529">
    <property type="entry name" value="S24_LexA-like"/>
    <property type="match status" value="1"/>
</dbReference>
<protein>
    <submittedName>
        <fullName evidence="5">Peptidase S24</fullName>
    </submittedName>
</protein>
<evidence type="ECO:0000313" key="6">
    <source>
        <dbReference type="Proteomes" id="UP000052232"/>
    </source>
</evidence>
<keyword evidence="3" id="KW-0804">Transcription</keyword>
<evidence type="ECO:0000256" key="1">
    <source>
        <dbReference type="ARBA" id="ARBA00023015"/>
    </source>
</evidence>
<dbReference type="InterPro" id="IPR015927">
    <property type="entry name" value="Peptidase_S24_S26A/B/C"/>
</dbReference>
<dbReference type="GO" id="GO:0003677">
    <property type="term" value="F:DNA binding"/>
    <property type="evidence" value="ECO:0007669"/>
    <property type="project" value="UniProtKB-KW"/>
</dbReference>
<dbReference type="RefSeq" id="WP_066603580.1">
    <property type="nucleotide sequence ID" value="NZ_KQ130434.1"/>
</dbReference>
<sequence>MEDGALDVRAALEGLIVSRGANYADLSRMIGRNAAYIQQFIKRGIPRKLGERDRRLLASHFGVPEQLLGGMPADQSTSPRPIYGAISVPWLSLGTPPDSRAVNGKGRVMGEIAFDARWLRDLEVQPGRVAIARMNGEAMSPDIRDGDVVMVDHDDGVGRLRNGIYVLELDGVMMVKRISIGPKRGRFSLLCDNPHYPNWLDIDPALVNITGRVVWMGRSVR</sequence>